<dbReference type="SMART" id="SM00993">
    <property type="entry name" value="YL1_C"/>
    <property type="match status" value="1"/>
</dbReference>
<accession>A0AAE0CD45</accession>
<dbReference type="InterPro" id="IPR013272">
    <property type="entry name" value="Vps72/YL1_C"/>
</dbReference>
<feature type="region of interest" description="Disordered" evidence="2">
    <location>
        <begin position="1"/>
        <end position="119"/>
    </location>
</feature>
<dbReference type="EMBL" id="LGRX02025652">
    <property type="protein sequence ID" value="KAK3252029.1"/>
    <property type="molecule type" value="Genomic_DNA"/>
</dbReference>
<dbReference type="Pfam" id="PF08265">
    <property type="entry name" value="YL1_C"/>
    <property type="match status" value="1"/>
</dbReference>
<dbReference type="PANTHER" id="PTHR13275">
    <property type="entry name" value="YL-1 PROTEIN TRANSCRIPTION FACTOR-LIKE 1"/>
    <property type="match status" value="1"/>
</dbReference>
<dbReference type="GO" id="GO:0005634">
    <property type="term" value="C:nucleus"/>
    <property type="evidence" value="ECO:0007669"/>
    <property type="project" value="TreeGrafter"/>
</dbReference>
<keyword evidence="5" id="KW-1185">Reference proteome</keyword>
<name>A0AAE0CD45_9CHLO</name>
<protein>
    <recommendedName>
        <fullName evidence="3">Vps72/YL1 C-terminal domain-containing protein</fullName>
    </recommendedName>
</protein>
<feature type="compositionally biased region" description="Acidic residues" evidence="2">
    <location>
        <begin position="21"/>
        <end position="44"/>
    </location>
</feature>
<dbReference type="Proteomes" id="UP001190700">
    <property type="component" value="Unassembled WGS sequence"/>
</dbReference>
<evidence type="ECO:0000313" key="5">
    <source>
        <dbReference type="Proteomes" id="UP001190700"/>
    </source>
</evidence>
<organism evidence="4 5">
    <name type="scientific">Cymbomonas tetramitiformis</name>
    <dbReference type="NCBI Taxonomy" id="36881"/>
    <lineage>
        <taxon>Eukaryota</taxon>
        <taxon>Viridiplantae</taxon>
        <taxon>Chlorophyta</taxon>
        <taxon>Pyramimonadophyceae</taxon>
        <taxon>Pyramimonadales</taxon>
        <taxon>Pyramimonadaceae</taxon>
        <taxon>Cymbomonas</taxon>
    </lineage>
</organism>
<evidence type="ECO:0000259" key="3">
    <source>
        <dbReference type="SMART" id="SM00993"/>
    </source>
</evidence>
<dbReference type="PANTHER" id="PTHR13275:SF4">
    <property type="entry name" value="VACUOLAR PROTEIN SORTING-ASSOCIATED PROTEIN 72 HOMOLOG"/>
    <property type="match status" value="1"/>
</dbReference>
<evidence type="ECO:0000256" key="1">
    <source>
        <dbReference type="ARBA" id="ARBA00006832"/>
    </source>
</evidence>
<feature type="domain" description="Vps72/YL1 C-terminal" evidence="3">
    <location>
        <begin position="255"/>
        <end position="284"/>
    </location>
</feature>
<evidence type="ECO:0000256" key="2">
    <source>
        <dbReference type="SAM" id="MobiDB-lite"/>
    </source>
</evidence>
<sequence length="433" mass="47236">MEARSRLPARSTRGQRLSALVEDDQEADEEFWGQDAFAEEEEDNEYKTESEAEDVVDEDFYKSESSEDDEEVVVEKEKRKKTLAPPGSKPKPKVAKMPYAREKNAVGADPGGRLASPIAKKTRAGTAVLGETPIAQRKSKRSAAEAANEARTRLMDIRKAQKKVAQKRIVEDRALTQEEMLVEAAQTELLNQASLKQLEAMDEETKRKAVVQKDKYQGPMIKYRSTAQRTTLEMLRMGSSPAPLGAPAPTPARRSVCPITGLPAKYCDPVTGTPYATVEAFKQIRARSEAAREQQQQRPVIVQQRRRKRPLISINSGVGNDPSVVHIDDDPLPSAVRDATPQAGSLALQHENDPHPPHPHGHGAVHGGHLPNMMIDHEEAGSNLIGEDLGACGYPEESALVGLDMNDEDADAGGSFSASLALPTGVGMLHHSI</sequence>
<reference evidence="4 5" key="1">
    <citation type="journal article" date="2015" name="Genome Biol. Evol.">
        <title>Comparative Genomics of a Bacterivorous Green Alga Reveals Evolutionary Causalities and Consequences of Phago-Mixotrophic Mode of Nutrition.</title>
        <authorList>
            <person name="Burns J.A."/>
            <person name="Paasch A."/>
            <person name="Narechania A."/>
            <person name="Kim E."/>
        </authorList>
    </citation>
    <scope>NUCLEOTIDE SEQUENCE [LARGE SCALE GENOMIC DNA]</scope>
    <source>
        <strain evidence="4 5">PLY_AMNH</strain>
    </source>
</reference>
<dbReference type="Pfam" id="PF05764">
    <property type="entry name" value="YL1"/>
    <property type="match status" value="1"/>
</dbReference>
<gene>
    <name evidence="4" type="ORF">CYMTET_38660</name>
</gene>
<proteinExistence type="inferred from homology"/>
<dbReference type="AlphaFoldDB" id="A0AAE0CD45"/>
<dbReference type="InterPro" id="IPR046757">
    <property type="entry name" value="YL1_N"/>
</dbReference>
<comment type="similarity">
    <text evidence="1">Belongs to the VPS72/YL1 family.</text>
</comment>
<comment type="caution">
    <text evidence="4">The sequence shown here is derived from an EMBL/GenBank/DDBJ whole genome shotgun (WGS) entry which is preliminary data.</text>
</comment>
<evidence type="ECO:0000313" key="4">
    <source>
        <dbReference type="EMBL" id="KAK3252029.1"/>
    </source>
</evidence>